<evidence type="ECO:0000256" key="1">
    <source>
        <dbReference type="SAM" id="MobiDB-lite"/>
    </source>
</evidence>
<keyword evidence="3" id="KW-1185">Reference proteome</keyword>
<feature type="compositionally biased region" description="Polar residues" evidence="1">
    <location>
        <begin position="59"/>
        <end position="68"/>
    </location>
</feature>
<evidence type="ECO:0000313" key="3">
    <source>
        <dbReference type="Proteomes" id="UP000284842"/>
    </source>
</evidence>
<organism evidence="2 3">
    <name type="scientific">Panaeolus cyanescens</name>
    <dbReference type="NCBI Taxonomy" id="181874"/>
    <lineage>
        <taxon>Eukaryota</taxon>
        <taxon>Fungi</taxon>
        <taxon>Dikarya</taxon>
        <taxon>Basidiomycota</taxon>
        <taxon>Agaricomycotina</taxon>
        <taxon>Agaricomycetes</taxon>
        <taxon>Agaricomycetidae</taxon>
        <taxon>Agaricales</taxon>
        <taxon>Agaricineae</taxon>
        <taxon>Galeropsidaceae</taxon>
        <taxon>Panaeolus</taxon>
    </lineage>
</organism>
<name>A0A409YY97_9AGAR</name>
<sequence>MSATDSPPAYYAKALPGFAPPAYSNGLTEENLQEITKLADEHEKKNTGQLAKNFPDTLKTLTSAQSKH</sequence>
<proteinExistence type="predicted"/>
<comment type="caution">
    <text evidence="2">The sequence shown here is derived from an EMBL/GenBank/DDBJ whole genome shotgun (WGS) entry which is preliminary data.</text>
</comment>
<dbReference type="Proteomes" id="UP000284842">
    <property type="component" value="Unassembled WGS sequence"/>
</dbReference>
<gene>
    <name evidence="2" type="ORF">CVT24_000828</name>
</gene>
<protein>
    <submittedName>
        <fullName evidence="2">Uncharacterized protein</fullName>
    </submittedName>
</protein>
<evidence type="ECO:0000313" key="2">
    <source>
        <dbReference type="EMBL" id="PPR07938.1"/>
    </source>
</evidence>
<feature type="region of interest" description="Disordered" evidence="1">
    <location>
        <begin position="46"/>
        <end position="68"/>
    </location>
</feature>
<accession>A0A409YY97</accession>
<dbReference type="AlphaFoldDB" id="A0A409YY97"/>
<reference evidence="2 3" key="1">
    <citation type="journal article" date="2018" name="Evol. Lett.">
        <title>Horizontal gene cluster transfer increased hallucinogenic mushroom diversity.</title>
        <authorList>
            <person name="Reynolds H.T."/>
            <person name="Vijayakumar V."/>
            <person name="Gluck-Thaler E."/>
            <person name="Korotkin H.B."/>
            <person name="Matheny P.B."/>
            <person name="Slot J.C."/>
        </authorList>
    </citation>
    <scope>NUCLEOTIDE SEQUENCE [LARGE SCALE GENOMIC DNA]</scope>
    <source>
        <strain evidence="2 3">2629</strain>
    </source>
</reference>
<dbReference type="EMBL" id="NHTK01000263">
    <property type="protein sequence ID" value="PPR07938.1"/>
    <property type="molecule type" value="Genomic_DNA"/>
</dbReference>
<dbReference type="InParanoid" id="A0A409YY97"/>